<evidence type="ECO:0000313" key="5">
    <source>
        <dbReference type="WBParaSite" id="SBAD_0000131801-mRNA-1"/>
    </source>
</evidence>
<feature type="compositionally biased region" description="Basic and acidic residues" evidence="1">
    <location>
        <begin position="211"/>
        <end position="220"/>
    </location>
</feature>
<feature type="region of interest" description="Disordered" evidence="1">
    <location>
        <begin position="197"/>
        <end position="228"/>
    </location>
</feature>
<feature type="signal peptide" evidence="2">
    <location>
        <begin position="1"/>
        <end position="19"/>
    </location>
</feature>
<dbReference type="Proteomes" id="UP000270296">
    <property type="component" value="Unassembled WGS sequence"/>
</dbReference>
<name>A0A183ICB9_9BILA</name>
<gene>
    <name evidence="3" type="ORF">SBAD_LOCUS1263</name>
</gene>
<evidence type="ECO:0000313" key="4">
    <source>
        <dbReference type="Proteomes" id="UP000270296"/>
    </source>
</evidence>
<dbReference type="AlphaFoldDB" id="A0A183ICB9"/>
<keyword evidence="4" id="KW-1185">Reference proteome</keyword>
<dbReference type="EMBL" id="UZAM01006766">
    <property type="protein sequence ID" value="VDO93768.1"/>
    <property type="molecule type" value="Genomic_DNA"/>
</dbReference>
<evidence type="ECO:0000313" key="3">
    <source>
        <dbReference type="EMBL" id="VDO93768.1"/>
    </source>
</evidence>
<feature type="region of interest" description="Disordered" evidence="1">
    <location>
        <begin position="82"/>
        <end position="115"/>
    </location>
</feature>
<feature type="region of interest" description="Disordered" evidence="1">
    <location>
        <begin position="17"/>
        <end position="50"/>
    </location>
</feature>
<organism evidence="5">
    <name type="scientific">Soboliphyme baturini</name>
    <dbReference type="NCBI Taxonomy" id="241478"/>
    <lineage>
        <taxon>Eukaryota</taxon>
        <taxon>Metazoa</taxon>
        <taxon>Ecdysozoa</taxon>
        <taxon>Nematoda</taxon>
        <taxon>Enoplea</taxon>
        <taxon>Dorylaimia</taxon>
        <taxon>Dioctophymatida</taxon>
        <taxon>Dioctophymatoidea</taxon>
        <taxon>Soboliphymatidae</taxon>
        <taxon>Soboliphyme</taxon>
    </lineage>
</organism>
<sequence length="362" mass="41055">MQTLLLLVLSCSLVAVGSSTSSSGDKTEELRARTSQRKKRHFWSPESNDESYEQGQVFHQEFRDQRIVGPSAFKTVHAATGKFYEPPPPQNGIGQLQSSGRSEHSPEFSHHSGTTPMFVHHDEHWEGESFLQPWASASTNGRSESYDVLDESQRQKLDLDDVTPNYESNVWYSSNQRLMAVPQSNIKQNFPNEFAKAATHDNTVQYSSTSIRDDQRRQRNESPSSHRNVHLSAAYELTFERQPMTVYSEEHFLPEDNDIYVPLCNRHDKGWPGSCINNTELGKDSAKQGNRFLDIGSKRASDAIKTAAKVIGYHLAFQQYSGYFHGSSFEIRPVLSKTISTSFLSQRKGEGTEYNVKYRKTS</sequence>
<keyword evidence="2" id="KW-0732">Signal</keyword>
<protein>
    <submittedName>
        <fullName evidence="5">Pep_M12B_propep domain-containing protein</fullName>
    </submittedName>
</protein>
<reference evidence="5" key="1">
    <citation type="submission" date="2016-06" db="UniProtKB">
        <authorList>
            <consortium name="WormBaseParasite"/>
        </authorList>
    </citation>
    <scope>IDENTIFICATION</scope>
</reference>
<proteinExistence type="predicted"/>
<evidence type="ECO:0000256" key="2">
    <source>
        <dbReference type="SAM" id="SignalP"/>
    </source>
</evidence>
<feature type="chain" id="PRO_5043139924" evidence="2">
    <location>
        <begin position="20"/>
        <end position="362"/>
    </location>
</feature>
<feature type="compositionally biased region" description="Basic and acidic residues" evidence="1">
    <location>
        <begin position="101"/>
        <end position="110"/>
    </location>
</feature>
<feature type="compositionally biased region" description="Polar residues" evidence="1">
    <location>
        <begin position="200"/>
        <end position="210"/>
    </location>
</feature>
<dbReference type="WBParaSite" id="SBAD_0000131801-mRNA-1">
    <property type="protein sequence ID" value="SBAD_0000131801-mRNA-1"/>
    <property type="gene ID" value="SBAD_0000131801"/>
</dbReference>
<accession>A0A183ICB9</accession>
<reference evidence="3 4" key="2">
    <citation type="submission" date="2018-11" db="EMBL/GenBank/DDBJ databases">
        <authorList>
            <consortium name="Pathogen Informatics"/>
        </authorList>
    </citation>
    <scope>NUCLEOTIDE SEQUENCE [LARGE SCALE GENOMIC DNA]</scope>
</reference>
<evidence type="ECO:0000256" key="1">
    <source>
        <dbReference type="SAM" id="MobiDB-lite"/>
    </source>
</evidence>